<dbReference type="AlphaFoldDB" id="A0A7S8CDZ7"/>
<reference evidence="1 2" key="1">
    <citation type="submission" date="2019-07" db="EMBL/GenBank/DDBJ databases">
        <title>Genome sequence of 2 isolates from Red Sea Mangroves.</title>
        <authorList>
            <person name="Sefrji F."/>
            <person name="Michoud G."/>
            <person name="Merlino G."/>
            <person name="Daffonchio D."/>
        </authorList>
    </citation>
    <scope>NUCLEOTIDE SEQUENCE [LARGE SCALE GENOMIC DNA]</scope>
    <source>
        <strain evidence="1 2">R1DC41</strain>
    </source>
</reference>
<organism evidence="1 2">
    <name type="scientific">Mangrovibacillus cuniculi</name>
    <dbReference type="NCBI Taxonomy" id="2593652"/>
    <lineage>
        <taxon>Bacteria</taxon>
        <taxon>Bacillati</taxon>
        <taxon>Bacillota</taxon>
        <taxon>Bacilli</taxon>
        <taxon>Bacillales</taxon>
        <taxon>Bacillaceae</taxon>
        <taxon>Mangrovibacillus</taxon>
    </lineage>
</organism>
<keyword evidence="2" id="KW-1185">Reference proteome</keyword>
<dbReference type="RefSeq" id="WP_239672912.1">
    <property type="nucleotide sequence ID" value="NZ_CP049742.1"/>
</dbReference>
<protein>
    <submittedName>
        <fullName evidence="1">Uncharacterized protein</fullName>
    </submittedName>
</protein>
<name>A0A7S8CDZ7_9BACI</name>
<accession>A0A7S8CDZ7</accession>
<dbReference type="Proteomes" id="UP000593626">
    <property type="component" value="Chromosome"/>
</dbReference>
<evidence type="ECO:0000313" key="1">
    <source>
        <dbReference type="EMBL" id="QPC48225.1"/>
    </source>
</evidence>
<proteinExistence type="predicted"/>
<dbReference type="KEGG" id="mcui:G8O30_15520"/>
<gene>
    <name evidence="1" type="ORF">G8O30_15520</name>
</gene>
<sequence length="723" mass="83863">MIKAIRALSQEEWKNLWDIILEKNISNYFPYIDSTGYYTEIINKWNRVTVISCRKFYENIYSGLLFNEVAVTLESQLNNGSEILILNKDQFSEYSYIISFVNRTNNTRSFDSIQDLTKYLENKEVHEISSTILASYEGIKTLDFFDNYNLLLGNCGVITANSVEELSWVILKGIFSSLVVCDRELTNNENHIVLPYSKKQFNNPVKDTVIYNNESTLLESFERLVNKKRINSFYISTHGSEDCILLSDSIVCGQSKRFRGNGMDCKINEKCPIHKKGILAADIPADFVVNSTCFGYRPFNTILPSSVSLSNAFLENHASIYISSIGIKHGPDAEICLLHNLLLEGYTAGESVQILNNWLYQSNVDFPCYLVIGNPNQKYRVSNQKNLEETLELTKENDIYRMTIKQLKDKSFLKIKLDSCIEKFSYIENTSRINYYYSIVEEKGERYLYLYSWQNFNRERIEIIFHSTIPKLSFNNFQLSELEKKIVGNKYENETTELTNLISESASTIKEMKFDPNAFNKIRNLYKNINEKHQKLQEIIIEKLMKKSSSAYSIFLPELYIQQVQMLNHTVTEGVCFICDNKAKEYTFKNEATSEKRFLTYCPKCGCISDYSSMKKVKLEIIGRSDIPNLGIFKQTLVIKNISSENVKGLAFLTHLGLDEWSSVNKNIIEFELEPGKTEEHVFEFEIMKEIQPSIYYFKSMAITNSELYYANKPIFFYKEAFL</sequence>
<dbReference type="EMBL" id="CP049742">
    <property type="protein sequence ID" value="QPC48225.1"/>
    <property type="molecule type" value="Genomic_DNA"/>
</dbReference>
<evidence type="ECO:0000313" key="2">
    <source>
        <dbReference type="Proteomes" id="UP000593626"/>
    </source>
</evidence>